<keyword evidence="3" id="KW-0732">Signal</keyword>
<dbReference type="AlphaFoldDB" id="A0AAV1PP97"/>
<accession>A0AAV1PP97</accession>
<organism evidence="10 11">
    <name type="scientific">Scomber scombrus</name>
    <name type="common">Atlantic mackerel</name>
    <name type="synonym">Scomber vernalis</name>
    <dbReference type="NCBI Taxonomy" id="13677"/>
    <lineage>
        <taxon>Eukaryota</taxon>
        <taxon>Metazoa</taxon>
        <taxon>Chordata</taxon>
        <taxon>Craniata</taxon>
        <taxon>Vertebrata</taxon>
        <taxon>Euteleostomi</taxon>
        <taxon>Actinopterygii</taxon>
        <taxon>Neopterygii</taxon>
        <taxon>Teleostei</taxon>
        <taxon>Neoteleostei</taxon>
        <taxon>Acanthomorphata</taxon>
        <taxon>Pelagiaria</taxon>
        <taxon>Scombriformes</taxon>
        <taxon>Scombridae</taxon>
        <taxon>Scomber</taxon>
    </lineage>
</organism>
<keyword evidence="2" id="KW-1003">Cell membrane</keyword>
<evidence type="ECO:0000256" key="4">
    <source>
        <dbReference type="ARBA" id="ARBA00022859"/>
    </source>
</evidence>
<dbReference type="InterPro" id="IPR003599">
    <property type="entry name" value="Ig_sub"/>
</dbReference>
<dbReference type="Gene3D" id="2.60.40.10">
    <property type="entry name" value="Immunoglobulins"/>
    <property type="match status" value="2"/>
</dbReference>
<dbReference type="SMART" id="SM00409">
    <property type="entry name" value="IG"/>
    <property type="match status" value="1"/>
</dbReference>
<evidence type="ECO:0000256" key="5">
    <source>
        <dbReference type="ARBA" id="ARBA00023136"/>
    </source>
</evidence>
<evidence type="ECO:0000256" key="1">
    <source>
        <dbReference type="ARBA" id="ARBA00004236"/>
    </source>
</evidence>
<dbReference type="GO" id="GO:0005886">
    <property type="term" value="C:plasma membrane"/>
    <property type="evidence" value="ECO:0007669"/>
    <property type="project" value="UniProtKB-SubCell"/>
</dbReference>
<dbReference type="GO" id="GO:0009617">
    <property type="term" value="P:response to bacterium"/>
    <property type="evidence" value="ECO:0007669"/>
    <property type="project" value="TreeGrafter"/>
</dbReference>
<evidence type="ECO:0000256" key="8">
    <source>
        <dbReference type="SAM" id="Phobius"/>
    </source>
</evidence>
<dbReference type="InterPro" id="IPR007110">
    <property type="entry name" value="Ig-like_dom"/>
</dbReference>
<comment type="subcellular location">
    <subcellularLocation>
        <location evidence="1">Cell membrane</location>
    </subcellularLocation>
</comment>
<keyword evidence="8" id="KW-0812">Transmembrane</keyword>
<dbReference type="PANTHER" id="PTHR19433:SF133">
    <property type="entry name" value="IMMUNE-TYPE RECEPTOR 5 PRECURSOR-RELATED"/>
    <property type="match status" value="1"/>
</dbReference>
<dbReference type="InterPro" id="IPR013106">
    <property type="entry name" value="Ig_V-set"/>
</dbReference>
<evidence type="ECO:0000256" key="3">
    <source>
        <dbReference type="ARBA" id="ARBA00022729"/>
    </source>
</evidence>
<name>A0AAV1PP97_SCOSC</name>
<dbReference type="InterPro" id="IPR013783">
    <property type="entry name" value="Ig-like_fold"/>
</dbReference>
<keyword evidence="4" id="KW-0391">Immunity</keyword>
<dbReference type="Proteomes" id="UP001314229">
    <property type="component" value="Unassembled WGS sequence"/>
</dbReference>
<reference evidence="10 11" key="1">
    <citation type="submission" date="2024-01" db="EMBL/GenBank/DDBJ databases">
        <authorList>
            <person name="Alioto T."/>
            <person name="Alioto T."/>
            <person name="Gomez Garrido J."/>
        </authorList>
    </citation>
    <scope>NUCLEOTIDE SEQUENCE [LARGE SCALE GENOMIC DNA]</scope>
</reference>
<evidence type="ECO:0000313" key="11">
    <source>
        <dbReference type="Proteomes" id="UP001314229"/>
    </source>
</evidence>
<dbReference type="GO" id="GO:0002376">
    <property type="term" value="P:immune system process"/>
    <property type="evidence" value="ECO:0007669"/>
    <property type="project" value="UniProtKB-KW"/>
</dbReference>
<dbReference type="SUPFAM" id="SSF48726">
    <property type="entry name" value="Immunoglobulin"/>
    <property type="match status" value="2"/>
</dbReference>
<evidence type="ECO:0000256" key="6">
    <source>
        <dbReference type="ARBA" id="ARBA00023157"/>
    </source>
</evidence>
<proteinExistence type="predicted"/>
<keyword evidence="7" id="KW-0325">Glycoprotein</keyword>
<feature type="transmembrane region" description="Helical" evidence="8">
    <location>
        <begin position="185"/>
        <end position="208"/>
    </location>
</feature>
<keyword evidence="8" id="KW-1133">Transmembrane helix</keyword>
<dbReference type="PROSITE" id="PS50835">
    <property type="entry name" value="IG_LIKE"/>
    <property type="match status" value="1"/>
</dbReference>
<dbReference type="Pfam" id="PF07686">
    <property type="entry name" value="V-set"/>
    <property type="match status" value="2"/>
</dbReference>
<feature type="domain" description="Ig-like" evidence="9">
    <location>
        <begin position="71"/>
        <end position="176"/>
    </location>
</feature>
<gene>
    <name evidence="10" type="ORF">FSCOSCO3_A001378</name>
</gene>
<dbReference type="PANTHER" id="PTHR19433">
    <property type="entry name" value="T-CELL RECEPTOR ALPHA CHAIN V REGION-RELATED"/>
    <property type="match status" value="1"/>
</dbReference>
<keyword evidence="6" id="KW-1015">Disulfide bond</keyword>
<evidence type="ECO:0000256" key="2">
    <source>
        <dbReference type="ARBA" id="ARBA00022475"/>
    </source>
</evidence>
<evidence type="ECO:0000259" key="9">
    <source>
        <dbReference type="PROSITE" id="PS50835"/>
    </source>
</evidence>
<evidence type="ECO:0000256" key="7">
    <source>
        <dbReference type="ARBA" id="ARBA00023180"/>
    </source>
</evidence>
<keyword evidence="11" id="KW-1185">Reference proteome</keyword>
<protein>
    <submittedName>
        <fullName evidence="10">Uncharacterized protein LOC128383981</fullName>
    </submittedName>
</protein>
<dbReference type="EMBL" id="CAWUFR010000220">
    <property type="protein sequence ID" value="CAK6973030.1"/>
    <property type="molecule type" value="Genomic_DNA"/>
</dbReference>
<dbReference type="InterPro" id="IPR036179">
    <property type="entry name" value="Ig-like_dom_sf"/>
</dbReference>
<dbReference type="InterPro" id="IPR052051">
    <property type="entry name" value="TCR_complex_component"/>
</dbReference>
<keyword evidence="5 8" id="KW-0472">Membrane</keyword>
<evidence type="ECO:0000313" key="10">
    <source>
        <dbReference type="EMBL" id="CAK6973030.1"/>
    </source>
</evidence>
<sequence>MKHQTESEMNKEFKERFQVLAKSGDGTNHLRITAINLLDTATYYCGILEFNAIEFGQGVFLHVKTSFSNIQAVVHQPPLEPLRSGDSANLSCTVYTEQYAGVQSFYWFRHGASQPAVMYPRAGQCTNISKEESVKKRCNLYFSIKSVNSSNTGIYYCAVASYGEIVFGNGTEIKIAGNSTKVSLLLVYFLSMTLAVFIIVFLVLVFIVHKLKKNLCSVCKGNVSHLTCSPASDNVSQDADNVHYAALSLKKKSEQHRQEDNVERVCVYSRVKSRKV</sequence>
<comment type="caution">
    <text evidence="10">The sequence shown here is derived from an EMBL/GenBank/DDBJ whole genome shotgun (WGS) entry which is preliminary data.</text>
</comment>